<reference key="2">
    <citation type="journal article" date="2000" name="Nature">
        <title>Sequence and analysis of chromosome 5 of the plant Arabidopsis thaliana.</title>
        <authorList>
            <consortium name="Kazusa DNA Research Institute"/>
            <consortium name="Cold Spring Harbor and Washington University in St Louis Sequencing Consortium"/>
            <consortium name="European Union Arabidopsis Genome Sequencing Consortium"/>
            <person name="Tabata S."/>
            <person name="Kaneko T."/>
            <person name="Nakamura Y."/>
            <person name="Kotani H."/>
            <person name="Kato T."/>
            <person name="Asamizu E."/>
            <person name="Miyajima N."/>
            <person name="Sasamoto S."/>
            <person name="Kimura T."/>
            <person name="Hosouchi T."/>
            <person name="Kawashima K."/>
            <person name="Kohara M."/>
            <person name="Matsumoto M."/>
            <person name="Matsuno A."/>
            <person name="Muraki A."/>
            <person name="Nakayama S."/>
            <person name="Nakazaki N."/>
            <person name="Naruo K."/>
            <person name="Okumura S."/>
            <person name="Shinpo S."/>
            <person name="Takeuchi C."/>
            <person name="Wada T."/>
            <person name="Watanabe A."/>
            <person name="Yamada M."/>
            <person name="Yasuda M."/>
            <person name="Sato S."/>
            <person name="de la Bastide M."/>
            <person name="Huang E."/>
            <person name="Spiegel L."/>
            <person name="Gnoj L."/>
            <person name="O'Shaughnessy A."/>
            <person name="Preston R."/>
            <person name="Habermann K."/>
            <person name="Murray J."/>
            <person name="Johnson D."/>
            <person name="Rohlfing T."/>
            <person name="Nelson J."/>
            <person name="Stoneking T."/>
            <person name="Pepin K."/>
            <person name="Spieth J."/>
            <person name="Sekhon M."/>
            <person name="Armstrong J."/>
            <person name="Becker M."/>
            <person name="Belter E."/>
            <person name="Cordum H."/>
            <person name="Cordes M."/>
            <person name="Courtney L."/>
            <person name="Courtney W."/>
            <person name="Dante M."/>
            <person name="Du H."/>
            <person name="Edwards J."/>
            <person name="Fryman J."/>
            <person name="Haakensen B."/>
            <person name="Lamar E."/>
            <person name="Latreille P."/>
            <person name="Leonard S."/>
            <person name="Meyer R."/>
            <person name="Mulvaney E."/>
            <person name="Ozersky P."/>
            <person name="Riley A."/>
            <person name="Strowmatt C."/>
            <person name="Wagner-McPherson C."/>
            <person name="Wollam A."/>
            <person name="Yoakum M."/>
            <person name="Bell M."/>
            <person name="Dedhia N."/>
            <person name="Parnell L."/>
            <person name="Shah R."/>
            <person name="Rodriguez M."/>
            <person name="See L.H."/>
            <person name="Vil D."/>
            <person name="Baker J."/>
            <person name="Kirchoff K."/>
            <person name="Toth K."/>
            <person name="King L."/>
            <person name="Bahret A."/>
            <person name="Miller B."/>
            <person name="Marra M."/>
            <person name="Martienssen R."/>
            <person name="McCombie W.R."/>
            <person name="Wilson R.K."/>
            <person name="Murphy G."/>
            <person name="Bancroft I."/>
            <person name="Volckaert G."/>
            <person name="Wambutt R."/>
            <person name="Dusterhoft A."/>
            <person name="Stiekema W."/>
            <person name="Pohl T."/>
            <person name="Entian K.D."/>
            <person name="Terryn N."/>
            <person name="Hartley N."/>
            <person name="Bent E."/>
            <person name="Johnson S."/>
            <person name="Langham S.A."/>
            <person name="McCullagh B."/>
            <person name="Robben J."/>
            <person name="Grymonprez B."/>
            <person name="Zimmermann W."/>
            <person name="Ramsperger U."/>
            <person name="Wedler H."/>
            <person name="Balke K."/>
            <person name="Wedler E."/>
            <person name="Peters S."/>
            <person name="van Staveren M."/>
            <person name="Dirkse W."/>
            <person name="Mooijman P."/>
            <person name="Lankhorst R.K."/>
            <person name="Weitzenegger T."/>
            <person name="Bothe G."/>
            <person name="Rose M."/>
            <person name="Hauf J."/>
            <person name="Berneiser S."/>
            <person name="Hempel S."/>
            <person name="Feldpausch M."/>
            <person name="Lamberth S."/>
            <person name="Villarroel R."/>
            <person name="Gielen J."/>
            <person name="Ardiles W."/>
            <person name="Bents O."/>
            <person name="Lemcke K."/>
            <person name="Kolesov G."/>
            <person name="Mayer K."/>
            <person name="Rudd S."/>
            <person name="Schoof H."/>
            <person name="Schueller C."/>
            <person name="Zaccaria P."/>
            <person name="Mewes H.W."/>
            <person name="Bevan M."/>
            <person name="Fransz P."/>
        </authorList>
    </citation>
    <scope>NUCLEOTIDE SEQUENCE [LARGE SCALE GENOMIC DNA]</scope>
    <source>
        <strain>cv. Columbia</strain>
    </source>
</reference>
<sequence length="94" mass="10898">MPLSVINGTSNVRYHPLTLLVKFQIVAILNINFLCGHLKHELNVDYHLRHEKFVDQAKIDMSLSVEPRNPLMTVNLSKITSFENNRKNIKIFLI</sequence>
<protein>
    <submittedName>
        <fullName evidence="1">Similarity to WRKY-type DNA-binding protein</fullName>
    </submittedName>
</protein>
<name>Q9FJ01_ARATH</name>
<proteinExistence type="predicted"/>
<accession>Q9FJ01</accession>
<keyword evidence="1" id="KW-0238">DNA-binding</keyword>
<evidence type="ECO:0000313" key="1">
    <source>
        <dbReference type="EMBL" id="BAB10358.1"/>
    </source>
</evidence>
<reference evidence="1" key="1">
    <citation type="journal article" date="1998" name="DNA Res.">
        <title>Structural analysis of Arabidopsis thaliana chromosome 5. VII. Sequence features of the regions of 1,013,767 bp covered by sixteen physically assigned P1 and TAC clones.</title>
        <authorList>
            <person name="Nakamura Y."/>
            <person name="Sato S."/>
            <person name="Asamizu E."/>
            <person name="Kaneko T."/>
            <person name="Kotani H."/>
            <person name="Miyajima N."/>
            <person name="Tabata S."/>
        </authorList>
    </citation>
    <scope>NUCLEOTIDE SEQUENCE [LARGE SCALE GENOMIC DNA]</scope>
</reference>
<organism evidence="1">
    <name type="scientific">Arabidopsis thaliana</name>
    <name type="common">Mouse-ear cress</name>
    <dbReference type="NCBI Taxonomy" id="3702"/>
    <lineage>
        <taxon>Eukaryota</taxon>
        <taxon>Viridiplantae</taxon>
        <taxon>Streptophyta</taxon>
        <taxon>Embryophyta</taxon>
        <taxon>Tracheophyta</taxon>
        <taxon>Spermatophyta</taxon>
        <taxon>Magnoliopsida</taxon>
        <taxon>eudicotyledons</taxon>
        <taxon>Gunneridae</taxon>
        <taxon>Pentapetalae</taxon>
        <taxon>rosids</taxon>
        <taxon>malvids</taxon>
        <taxon>Brassicales</taxon>
        <taxon>Brassicaceae</taxon>
        <taxon>Camelineae</taxon>
        <taxon>Arabidopsis</taxon>
    </lineage>
</organism>
<dbReference type="AlphaFoldDB" id="Q9FJ01"/>
<dbReference type="GO" id="GO:0003677">
    <property type="term" value="F:DNA binding"/>
    <property type="evidence" value="ECO:0007669"/>
    <property type="project" value="UniProtKB-KW"/>
</dbReference>
<dbReference type="EMBL" id="AB016873">
    <property type="protein sequence ID" value="BAB10358.1"/>
    <property type="molecule type" value="Genomic_DNA"/>
</dbReference>